<reference evidence="3 4" key="1">
    <citation type="submission" date="2019-07" db="EMBL/GenBank/DDBJ databases">
        <title>Whole genome shotgun sequence of Deinococcus cellulosilyticus NBRC 106333.</title>
        <authorList>
            <person name="Hosoyama A."/>
            <person name="Uohara A."/>
            <person name="Ohji S."/>
            <person name="Ichikawa N."/>
        </authorList>
    </citation>
    <scope>NUCLEOTIDE SEQUENCE [LARGE SCALE GENOMIC DNA]</scope>
    <source>
        <strain evidence="3 4">NBRC 106333</strain>
    </source>
</reference>
<sequence length="375" mass="40955">MLDMKQLILTLLLALPLAHAQSLTFRGDARHSGTYQTSGPETLQGVKWKFQTGGPVRSTPAVTADALYFGSNDGTFYAVKRDSGELLWKHQTTAPINSSATVQDGKVYFGGHDGYLYALDQQTGQPIWKLQLDAEQIYPYDEWDFFSSSPVIENGILYIGSDMGAVYAVDAATGTEVWKSQLPAKSPMRSTPTVVGDQLIVAGYDKNFYSLDRKTGEVQWTRIIFNIGQSTASTDGKNFFVGLRGSTSAQGIDLKNGESLWVFPDSPSWVPSSPAYDQGMVYIGGSDSHNLYAIKADTGAKVWAYNTDGYLFSSPAVTPSMVFTGSYDNTVYGVDRSTGQLKWKFTTGDHVVSSPVPFGNELYIGSDDGFLYALH</sequence>
<evidence type="ECO:0000256" key="1">
    <source>
        <dbReference type="SAM" id="SignalP"/>
    </source>
</evidence>
<proteinExistence type="predicted"/>
<gene>
    <name evidence="3" type="ORF">DC3_49900</name>
</gene>
<evidence type="ECO:0000259" key="2">
    <source>
        <dbReference type="Pfam" id="PF13360"/>
    </source>
</evidence>
<dbReference type="PANTHER" id="PTHR34512:SF30">
    <property type="entry name" value="OUTER MEMBRANE PROTEIN ASSEMBLY FACTOR BAMB"/>
    <property type="match status" value="1"/>
</dbReference>
<dbReference type="Gene3D" id="2.130.10.10">
    <property type="entry name" value="YVTN repeat-like/Quinoprotein amine dehydrogenase"/>
    <property type="match status" value="2"/>
</dbReference>
<dbReference type="InterPro" id="IPR018391">
    <property type="entry name" value="PQQ_b-propeller_rpt"/>
</dbReference>
<feature type="signal peptide" evidence="1">
    <location>
        <begin position="1"/>
        <end position="20"/>
    </location>
</feature>
<dbReference type="SMART" id="SM00564">
    <property type="entry name" value="PQQ"/>
    <property type="match status" value="7"/>
</dbReference>
<dbReference type="InterPro" id="IPR011047">
    <property type="entry name" value="Quinoprotein_ADH-like_sf"/>
</dbReference>
<dbReference type="InterPro" id="IPR002372">
    <property type="entry name" value="PQQ_rpt_dom"/>
</dbReference>
<evidence type="ECO:0000313" key="3">
    <source>
        <dbReference type="EMBL" id="GEM49355.1"/>
    </source>
</evidence>
<feature type="domain" description="Pyrrolo-quinoline quinone repeat" evidence="2">
    <location>
        <begin position="150"/>
        <end position="261"/>
    </location>
</feature>
<dbReference type="PANTHER" id="PTHR34512">
    <property type="entry name" value="CELL SURFACE PROTEIN"/>
    <property type="match status" value="1"/>
</dbReference>
<name>A0A511N931_DEIC1</name>
<dbReference type="Pfam" id="PF13360">
    <property type="entry name" value="PQQ_2"/>
    <property type="match status" value="2"/>
</dbReference>
<evidence type="ECO:0000313" key="4">
    <source>
        <dbReference type="Proteomes" id="UP000321306"/>
    </source>
</evidence>
<organism evidence="3 4">
    <name type="scientific">Deinococcus cellulosilyticus (strain DSM 18568 / NBRC 106333 / KACC 11606 / 5516J-15)</name>
    <dbReference type="NCBI Taxonomy" id="1223518"/>
    <lineage>
        <taxon>Bacteria</taxon>
        <taxon>Thermotogati</taxon>
        <taxon>Deinococcota</taxon>
        <taxon>Deinococci</taxon>
        <taxon>Deinococcales</taxon>
        <taxon>Deinococcaceae</taxon>
        <taxon>Deinococcus</taxon>
    </lineage>
</organism>
<comment type="caution">
    <text evidence="3">The sequence shown here is derived from an EMBL/GenBank/DDBJ whole genome shotgun (WGS) entry which is preliminary data.</text>
</comment>
<accession>A0A511N931</accession>
<dbReference type="AlphaFoldDB" id="A0A511N931"/>
<keyword evidence="4" id="KW-1185">Reference proteome</keyword>
<protein>
    <recommendedName>
        <fullName evidence="2">Pyrrolo-quinoline quinone repeat domain-containing protein</fullName>
    </recommendedName>
</protein>
<dbReference type="Proteomes" id="UP000321306">
    <property type="component" value="Unassembled WGS sequence"/>
</dbReference>
<keyword evidence="1" id="KW-0732">Signal</keyword>
<dbReference type="OrthoDB" id="9794322at2"/>
<feature type="domain" description="Pyrrolo-quinoline quinone repeat" evidence="2">
    <location>
        <begin position="46"/>
        <end position="134"/>
    </location>
</feature>
<dbReference type="InterPro" id="IPR015943">
    <property type="entry name" value="WD40/YVTN_repeat-like_dom_sf"/>
</dbReference>
<dbReference type="EMBL" id="BJXB01000033">
    <property type="protein sequence ID" value="GEM49355.1"/>
    <property type="molecule type" value="Genomic_DNA"/>
</dbReference>
<dbReference type="SUPFAM" id="SSF50998">
    <property type="entry name" value="Quinoprotein alcohol dehydrogenase-like"/>
    <property type="match status" value="2"/>
</dbReference>
<feature type="chain" id="PRO_5021986725" description="Pyrrolo-quinoline quinone repeat domain-containing protein" evidence="1">
    <location>
        <begin position="21"/>
        <end position="375"/>
    </location>
</feature>